<feature type="region of interest" description="Disordered" evidence="1">
    <location>
        <begin position="407"/>
        <end position="460"/>
    </location>
</feature>
<reference evidence="2" key="1">
    <citation type="submission" date="2021-04" db="EMBL/GenBank/DDBJ databases">
        <title>Genome based classification of Actinospica acidithermotolerans sp. nov., an actinobacterium isolated from an Indonesian hot spring.</title>
        <authorList>
            <person name="Kusuma A.B."/>
            <person name="Putra K.E."/>
            <person name="Nafisah S."/>
            <person name="Loh J."/>
            <person name="Nouioui I."/>
            <person name="Goodfellow M."/>
        </authorList>
    </citation>
    <scope>NUCLEOTIDE SEQUENCE</scope>
    <source>
        <strain evidence="2">CSCA 57</strain>
    </source>
</reference>
<sequence>MPFPGPEQLQQLLGALGLGGGDGGEEGQPPDLADLAKGLGAQIPGLDPQMLAMVMGRIQSLINSGEGPVNWALAKDIARGASAQAPDPSPTSGELGALQDAVRLAEHWLDAVCALPAGTTGALAWSRAEWIEQTLPVWKRLVEPVAQGMTAAMTGMLPGPAAEMAGPMGAMLQQMSGTLFGHQVGTALAELAGEVLGSSDIGLPLGPEGKAVLLPANVAAFGAGLELPAADVRLYLALREAAYHRLFAHVPWLSARVLDAVETYARGISVDEGRMEEMMRSLQTPEGMANLQDVLGEGGLTFTAPDTPAQRAALTRLETLLALTEGWVDAVVDAAAAPKLPGAGALRETFRRRRAAGGPAEQTFAALVGLELRPRRLRDAAKLWALLAEARGAEGRDALWAHPDLLPTAEDLNDPEGFVQRRETDLEALGKLMESSEGEDGAEGDEGRDSGSDGHGENES</sequence>
<feature type="compositionally biased region" description="Basic and acidic residues" evidence="1">
    <location>
        <begin position="445"/>
        <end position="460"/>
    </location>
</feature>
<dbReference type="PANTHER" id="PTHR39420:SF2">
    <property type="entry name" value="HYDROLASE"/>
    <property type="match status" value="1"/>
</dbReference>
<dbReference type="Pfam" id="PF10103">
    <property type="entry name" value="Zincin_2"/>
    <property type="match status" value="1"/>
</dbReference>
<dbReference type="SUPFAM" id="SSF55486">
    <property type="entry name" value="Metalloproteases ('zincins'), catalytic domain"/>
    <property type="match status" value="1"/>
</dbReference>
<protein>
    <submittedName>
        <fullName evidence="2">Zinc-dependent metalloprotease</fullName>
    </submittedName>
</protein>
<dbReference type="EMBL" id="JAGSOG010000060">
    <property type="protein sequence ID" value="MBR7834501.1"/>
    <property type="molecule type" value="Genomic_DNA"/>
</dbReference>
<name>A0A941ENX0_9ACTN</name>
<dbReference type="InterPro" id="IPR042271">
    <property type="entry name" value="Zinicin_2_N"/>
</dbReference>
<keyword evidence="2" id="KW-0645">Protease</keyword>
<organism evidence="2 3">
    <name type="scientific">Actinospica durhamensis</name>
    <dbReference type="NCBI Taxonomy" id="1508375"/>
    <lineage>
        <taxon>Bacteria</taxon>
        <taxon>Bacillati</taxon>
        <taxon>Actinomycetota</taxon>
        <taxon>Actinomycetes</taxon>
        <taxon>Catenulisporales</taxon>
        <taxon>Actinospicaceae</taxon>
        <taxon>Actinospica</taxon>
    </lineage>
</organism>
<dbReference type="GO" id="GO:0008237">
    <property type="term" value="F:metallopeptidase activity"/>
    <property type="evidence" value="ECO:0007669"/>
    <property type="project" value="UniProtKB-KW"/>
</dbReference>
<keyword evidence="3" id="KW-1185">Reference proteome</keyword>
<dbReference type="Proteomes" id="UP000675781">
    <property type="component" value="Unassembled WGS sequence"/>
</dbReference>
<evidence type="ECO:0000313" key="2">
    <source>
        <dbReference type="EMBL" id="MBR7834501.1"/>
    </source>
</evidence>
<dbReference type="Gene3D" id="1.20.150.30">
    <property type="entry name" value="Zincin-like metallopeptidase, N-terminal domain"/>
    <property type="match status" value="1"/>
</dbReference>
<dbReference type="InterPro" id="IPR018766">
    <property type="entry name" value="Zinicin_2"/>
</dbReference>
<gene>
    <name evidence="2" type="ORF">KDL01_14595</name>
</gene>
<evidence type="ECO:0000313" key="3">
    <source>
        <dbReference type="Proteomes" id="UP000675781"/>
    </source>
</evidence>
<comment type="caution">
    <text evidence="2">The sequence shown here is derived from an EMBL/GenBank/DDBJ whole genome shotgun (WGS) entry which is preliminary data.</text>
</comment>
<accession>A0A941ENX0</accession>
<dbReference type="PANTHER" id="PTHR39420">
    <property type="match status" value="1"/>
</dbReference>
<dbReference type="AlphaFoldDB" id="A0A941ENX0"/>
<keyword evidence="2" id="KW-0482">Metalloprotease</keyword>
<keyword evidence="2" id="KW-0378">Hydrolase</keyword>
<dbReference type="NCBIfam" id="TIGR03624">
    <property type="entry name" value="putative hydrolase"/>
    <property type="match status" value="1"/>
</dbReference>
<evidence type="ECO:0000256" key="1">
    <source>
        <dbReference type="SAM" id="MobiDB-lite"/>
    </source>
</evidence>
<proteinExistence type="predicted"/>